<dbReference type="EMBL" id="JAHXRF010000020">
    <property type="protein sequence ID" value="MBW4866692.1"/>
    <property type="molecule type" value="Genomic_DNA"/>
</dbReference>
<protein>
    <submittedName>
        <fullName evidence="1">Uncharacterized protein</fullName>
    </submittedName>
</protein>
<dbReference type="AlphaFoldDB" id="A0AAW4NRI2"/>
<gene>
    <name evidence="1" type="ORF">KZY68_11935</name>
</gene>
<accession>A0AAW4NRI2</accession>
<evidence type="ECO:0000313" key="1">
    <source>
        <dbReference type="EMBL" id="MBW4866692.1"/>
    </source>
</evidence>
<comment type="caution">
    <text evidence="1">The sequence shown here is derived from an EMBL/GenBank/DDBJ whole genome shotgun (WGS) entry which is preliminary data.</text>
</comment>
<sequence>MKNVTLRIDDALYNEMSKNEGISFNEQINASLRKLAAIEKASMNELRGRFEKSEWKAIVDSLNGTYTQDETFRYSQGVLIAHMEDSDLYEGIGAKWKIDVKSLCEKIKALSSAQIDALYCRVEKFWEHPDTDLDAWALF</sequence>
<dbReference type="Proteomes" id="UP001196873">
    <property type="component" value="Unassembled WGS sequence"/>
</dbReference>
<evidence type="ECO:0000313" key="2">
    <source>
        <dbReference type="Proteomes" id="UP001196873"/>
    </source>
</evidence>
<name>A0AAW4NRI2_9BACT</name>
<dbReference type="RefSeq" id="WP_219426651.1">
    <property type="nucleotide sequence ID" value="NZ_CAUVMP010000009.1"/>
</dbReference>
<reference evidence="1" key="1">
    <citation type="submission" date="2021-07" db="EMBL/GenBank/DDBJ databases">
        <title>Genomic diversity and antimicrobial resistance of Prevotella spp. isolated from chronic lung disease airways.</title>
        <authorList>
            <person name="Webb K.A."/>
            <person name="Olagoke O.S."/>
            <person name="Baird T."/>
            <person name="Neill J."/>
            <person name="Pham A."/>
            <person name="Wells T.J."/>
            <person name="Ramsay K.A."/>
            <person name="Bell S.C."/>
            <person name="Sarovich D.S."/>
            <person name="Price E.P."/>
        </authorList>
    </citation>
    <scope>NUCLEOTIDE SEQUENCE</scope>
    <source>
        <strain evidence="1">SCHI0047.S.3</strain>
    </source>
</reference>
<proteinExistence type="predicted"/>
<organism evidence="1 2">
    <name type="scientific">Segatella salivae</name>
    <dbReference type="NCBI Taxonomy" id="228604"/>
    <lineage>
        <taxon>Bacteria</taxon>
        <taxon>Pseudomonadati</taxon>
        <taxon>Bacteroidota</taxon>
        <taxon>Bacteroidia</taxon>
        <taxon>Bacteroidales</taxon>
        <taxon>Prevotellaceae</taxon>
        <taxon>Segatella</taxon>
    </lineage>
</organism>